<organism evidence="1 2">
    <name type="scientific">Brachionus plicatilis</name>
    <name type="common">Marine rotifer</name>
    <name type="synonym">Brachionus muelleri</name>
    <dbReference type="NCBI Taxonomy" id="10195"/>
    <lineage>
        <taxon>Eukaryota</taxon>
        <taxon>Metazoa</taxon>
        <taxon>Spiralia</taxon>
        <taxon>Gnathifera</taxon>
        <taxon>Rotifera</taxon>
        <taxon>Eurotatoria</taxon>
        <taxon>Monogononta</taxon>
        <taxon>Pseudotrocha</taxon>
        <taxon>Ploima</taxon>
        <taxon>Brachionidae</taxon>
        <taxon>Brachionus</taxon>
    </lineage>
</organism>
<protein>
    <submittedName>
        <fullName evidence="1">Uncharacterized protein</fullName>
    </submittedName>
</protein>
<evidence type="ECO:0000313" key="1">
    <source>
        <dbReference type="EMBL" id="RMZ99944.1"/>
    </source>
</evidence>
<gene>
    <name evidence="1" type="ORF">BpHYR1_015955</name>
</gene>
<dbReference type="Proteomes" id="UP000276133">
    <property type="component" value="Unassembled WGS sequence"/>
</dbReference>
<sequence length="200" mass="23816">MEEDFVLVLNTCGVTPNIKNEELFGFSLINIIISAYQVIKDLEDFFSQTRKFKISMEAFFKVINQFMTLKIKKKIKQIFRKMKIIRKKKSQNKKSKKIFIQEKFRFIFFHIEVYDQMFIISQTRGLCYKKTRNLSKKIYLNYLKTKTKNLNLKDQIRSISQKNKLELVLGNGHLAGLQIFFSRIQETLRNKDTFPASLKC</sequence>
<name>A0A3M7PMG2_BRAPC</name>
<dbReference type="EMBL" id="REGN01009984">
    <property type="protein sequence ID" value="RMZ99944.1"/>
    <property type="molecule type" value="Genomic_DNA"/>
</dbReference>
<comment type="caution">
    <text evidence="1">The sequence shown here is derived from an EMBL/GenBank/DDBJ whole genome shotgun (WGS) entry which is preliminary data.</text>
</comment>
<keyword evidence="2" id="KW-1185">Reference proteome</keyword>
<evidence type="ECO:0000313" key="2">
    <source>
        <dbReference type="Proteomes" id="UP000276133"/>
    </source>
</evidence>
<reference evidence="1 2" key="1">
    <citation type="journal article" date="2018" name="Sci. Rep.">
        <title>Genomic signatures of local adaptation to the degree of environmental predictability in rotifers.</title>
        <authorList>
            <person name="Franch-Gras L."/>
            <person name="Hahn C."/>
            <person name="Garcia-Roger E.M."/>
            <person name="Carmona M.J."/>
            <person name="Serra M."/>
            <person name="Gomez A."/>
        </authorList>
    </citation>
    <scope>NUCLEOTIDE SEQUENCE [LARGE SCALE GENOMIC DNA]</scope>
    <source>
        <strain evidence="1">HYR1</strain>
    </source>
</reference>
<accession>A0A3M7PMG2</accession>
<dbReference type="AlphaFoldDB" id="A0A3M7PMG2"/>
<proteinExistence type="predicted"/>